<dbReference type="EMBL" id="BART01034903">
    <property type="protein sequence ID" value="GAH08905.1"/>
    <property type="molecule type" value="Genomic_DNA"/>
</dbReference>
<comment type="caution">
    <text evidence="1">The sequence shown here is derived from an EMBL/GenBank/DDBJ whole genome shotgun (WGS) entry which is preliminary data.</text>
</comment>
<gene>
    <name evidence="1" type="ORF">S01H4_59497</name>
</gene>
<feature type="non-terminal residue" evidence="1">
    <location>
        <position position="1"/>
    </location>
</feature>
<dbReference type="AlphaFoldDB" id="X1DKT9"/>
<protein>
    <recommendedName>
        <fullName evidence="2">Alcohol dehydrogenase iron-type/glycerol dehydrogenase GldA domain-containing protein</fullName>
    </recommendedName>
</protein>
<accession>X1DKT9</accession>
<dbReference type="Gene3D" id="1.20.1090.10">
    <property type="entry name" value="Dehydroquinate synthase-like - alpha domain"/>
    <property type="match status" value="1"/>
</dbReference>
<evidence type="ECO:0000313" key="1">
    <source>
        <dbReference type="EMBL" id="GAH08905.1"/>
    </source>
</evidence>
<sequence length="70" mass="8104">DEIAAEKACDEMDKFLKEVGMWMDFKDKNVSESTLRDIAKDTFQLPDYENHAKVATADEVIDLLKKSHER</sequence>
<name>X1DKT9_9ZZZZ</name>
<dbReference type="SUPFAM" id="SSF56796">
    <property type="entry name" value="Dehydroquinate synthase-like"/>
    <property type="match status" value="1"/>
</dbReference>
<evidence type="ECO:0008006" key="2">
    <source>
        <dbReference type="Google" id="ProtNLM"/>
    </source>
</evidence>
<organism evidence="1">
    <name type="scientific">marine sediment metagenome</name>
    <dbReference type="NCBI Taxonomy" id="412755"/>
    <lineage>
        <taxon>unclassified sequences</taxon>
        <taxon>metagenomes</taxon>
        <taxon>ecological metagenomes</taxon>
    </lineage>
</organism>
<proteinExistence type="predicted"/>
<reference evidence="1" key="1">
    <citation type="journal article" date="2014" name="Front. Microbiol.">
        <title>High frequency of phylogenetically diverse reductive dehalogenase-homologous genes in deep subseafloor sedimentary metagenomes.</title>
        <authorList>
            <person name="Kawai M."/>
            <person name="Futagami T."/>
            <person name="Toyoda A."/>
            <person name="Takaki Y."/>
            <person name="Nishi S."/>
            <person name="Hori S."/>
            <person name="Arai W."/>
            <person name="Tsubouchi T."/>
            <person name="Morono Y."/>
            <person name="Uchiyama I."/>
            <person name="Ito T."/>
            <person name="Fujiyama A."/>
            <person name="Inagaki F."/>
            <person name="Takami H."/>
        </authorList>
    </citation>
    <scope>NUCLEOTIDE SEQUENCE</scope>
    <source>
        <strain evidence="1">Expedition CK06-06</strain>
    </source>
</reference>